<sequence>MVMGVVVVVAILVALAMERKQTVFFLIELQLSVLVYKKNVRRV</sequence>
<organism evidence="1 2">
    <name type="scientific">Yokenella regensburgei</name>
    <dbReference type="NCBI Taxonomy" id="158877"/>
    <lineage>
        <taxon>Bacteria</taxon>
        <taxon>Pseudomonadati</taxon>
        <taxon>Pseudomonadota</taxon>
        <taxon>Gammaproteobacteria</taxon>
        <taxon>Enterobacterales</taxon>
        <taxon>Enterobacteriaceae</taxon>
        <taxon>Yokenella</taxon>
    </lineage>
</organism>
<evidence type="ECO:0000313" key="2">
    <source>
        <dbReference type="Proteomes" id="UP000251313"/>
    </source>
</evidence>
<dbReference type="AlphaFoldDB" id="A0AB38FTA4"/>
<reference evidence="1 2" key="1">
    <citation type="submission" date="2018-06" db="EMBL/GenBank/DDBJ databases">
        <authorList>
            <consortium name="Pathogen Informatics"/>
            <person name="Doyle S."/>
        </authorList>
    </citation>
    <scope>NUCLEOTIDE SEQUENCE [LARGE SCALE GENOMIC DNA]</scope>
    <source>
        <strain evidence="1 2">NCTC11967</strain>
    </source>
</reference>
<dbReference type="Proteomes" id="UP000251313">
    <property type="component" value="Unassembled WGS sequence"/>
</dbReference>
<accession>A0AB38FTA4</accession>
<gene>
    <name evidence="1" type="ORF">NCTC11967_00945</name>
</gene>
<protein>
    <submittedName>
        <fullName evidence="1">Uncharacterized protein</fullName>
    </submittedName>
</protein>
<evidence type="ECO:0000313" key="1">
    <source>
        <dbReference type="EMBL" id="SQA60871.1"/>
    </source>
</evidence>
<dbReference type="EMBL" id="UAVL01000001">
    <property type="protein sequence ID" value="SQA60871.1"/>
    <property type="molecule type" value="Genomic_DNA"/>
</dbReference>
<comment type="caution">
    <text evidence="1">The sequence shown here is derived from an EMBL/GenBank/DDBJ whole genome shotgun (WGS) entry which is preliminary data.</text>
</comment>
<proteinExistence type="predicted"/>
<name>A0AB38FTA4_9ENTR</name>